<dbReference type="AlphaFoldDB" id="A0A2P6RY21"/>
<keyword evidence="3" id="KW-1185">Reference proteome</keyword>
<proteinExistence type="inferred from homology"/>
<keyword evidence="1" id="KW-0646">Protease inhibitor</keyword>
<dbReference type="EMBL" id="PDCK01000040">
    <property type="protein sequence ID" value="PRQ51339.1"/>
    <property type="molecule type" value="Genomic_DNA"/>
</dbReference>
<sequence length="344" mass="39530">MAMAICSALAKLASNSIHKNRSGILMLRAFAIDKNLDRQSRAVSGFPAGHYFRHRFDYGSYKSKKKELKVFDYYMDLGGLEPARFAMEEFNKRKKMQLQFVRVVKAHRHLLCTGISSLYDITLEAVDAGVAKLYQAKVSVNFTDGMFLEWFCLVVDDGCPIALFDHLENFFAQKDNEDKAESQIPMCKKQGLNCSNKLCIKLCRIKPAYDLSNNGKMQRFGRWAVKMYNKEKNAKLQFKRVVSGSKLWWEDSFYLTLEAADAGVMKIYQAELFLPDDDNIKHPNSKLILFGHVDDNGGLSILIDKRHEECTKEILGSEDIITAYQQGYCRYKDSNDFIPTFLRY</sequence>
<dbReference type="OrthoDB" id="1158912at2759"/>
<dbReference type="Proteomes" id="UP000238479">
    <property type="component" value="Chromosome 2"/>
</dbReference>
<dbReference type="PANTHER" id="PTHR11413:SF103">
    <property type="entry name" value="CYSTEINE PROTEINASE INHIBITOR 12"/>
    <property type="match status" value="1"/>
</dbReference>
<keyword evidence="1" id="KW-0789">Thiol protease inhibitor</keyword>
<comment type="similarity">
    <text evidence="1">Belongs to the cystatin family. Phytocystatin subfamily.</text>
</comment>
<dbReference type="GO" id="GO:0004869">
    <property type="term" value="F:cysteine-type endopeptidase inhibitor activity"/>
    <property type="evidence" value="ECO:0007669"/>
    <property type="project" value="UniProtKB-KW"/>
</dbReference>
<dbReference type="Gene3D" id="3.10.450.10">
    <property type="match status" value="2"/>
</dbReference>
<organism evidence="2 3">
    <name type="scientific">Rosa chinensis</name>
    <name type="common">China rose</name>
    <dbReference type="NCBI Taxonomy" id="74649"/>
    <lineage>
        <taxon>Eukaryota</taxon>
        <taxon>Viridiplantae</taxon>
        <taxon>Streptophyta</taxon>
        <taxon>Embryophyta</taxon>
        <taxon>Tracheophyta</taxon>
        <taxon>Spermatophyta</taxon>
        <taxon>Magnoliopsida</taxon>
        <taxon>eudicotyledons</taxon>
        <taxon>Gunneridae</taxon>
        <taxon>Pentapetalae</taxon>
        <taxon>rosids</taxon>
        <taxon>fabids</taxon>
        <taxon>Rosales</taxon>
        <taxon>Rosaceae</taxon>
        <taxon>Rosoideae</taxon>
        <taxon>Rosoideae incertae sedis</taxon>
        <taxon>Rosa</taxon>
    </lineage>
</organism>
<dbReference type="SUPFAM" id="SSF54403">
    <property type="entry name" value="Cystatin/monellin"/>
    <property type="match status" value="2"/>
</dbReference>
<protein>
    <recommendedName>
        <fullName evidence="1">Cysteine proteinase inhibitor</fullName>
    </recommendedName>
</protein>
<accession>A0A2P6RY21</accession>
<comment type="caution">
    <text evidence="2">The sequence shown here is derived from an EMBL/GenBank/DDBJ whole genome shotgun (WGS) entry which is preliminary data.</text>
</comment>
<name>A0A2P6RY21_ROSCH</name>
<dbReference type="PANTHER" id="PTHR11413">
    <property type="entry name" value="CYSTATIN FAMILY MEMBER"/>
    <property type="match status" value="1"/>
</dbReference>
<gene>
    <name evidence="2" type="ORF">RchiOBHm_Chr2g0143301</name>
</gene>
<evidence type="ECO:0000256" key="1">
    <source>
        <dbReference type="RuleBase" id="RU362130"/>
    </source>
</evidence>
<evidence type="ECO:0000313" key="2">
    <source>
        <dbReference type="EMBL" id="PRQ51339.1"/>
    </source>
</evidence>
<evidence type="ECO:0000313" key="3">
    <source>
        <dbReference type="Proteomes" id="UP000238479"/>
    </source>
</evidence>
<dbReference type="InterPro" id="IPR046350">
    <property type="entry name" value="Cystatin_sf"/>
</dbReference>
<dbReference type="InterPro" id="IPR027214">
    <property type="entry name" value="Cystatin"/>
</dbReference>
<reference evidence="2 3" key="1">
    <citation type="journal article" date="2018" name="Nat. Genet.">
        <title>The Rosa genome provides new insights in the design of modern roses.</title>
        <authorList>
            <person name="Bendahmane M."/>
        </authorList>
    </citation>
    <scope>NUCLEOTIDE SEQUENCE [LARGE SCALE GENOMIC DNA]</scope>
    <source>
        <strain evidence="3">cv. Old Blush</strain>
    </source>
</reference>
<dbReference type="Gramene" id="PRQ51339">
    <property type="protein sequence ID" value="PRQ51339"/>
    <property type="gene ID" value="RchiOBHm_Chr2g0143301"/>
</dbReference>